<dbReference type="InterPro" id="IPR005182">
    <property type="entry name" value="YdbS-like_PH"/>
</dbReference>
<dbReference type="KEGG" id="hdf:AArcSl_2185"/>
<evidence type="ECO:0000259" key="2">
    <source>
        <dbReference type="Pfam" id="PF03703"/>
    </source>
</evidence>
<keyword evidence="1" id="KW-0472">Membrane</keyword>
<evidence type="ECO:0000313" key="4">
    <source>
        <dbReference type="Proteomes" id="UP000263012"/>
    </source>
</evidence>
<dbReference type="EMBL" id="CP025066">
    <property type="protein sequence ID" value="AUX09810.1"/>
    <property type="molecule type" value="Genomic_DNA"/>
</dbReference>
<gene>
    <name evidence="3" type="ORF">AArcSl_2185</name>
</gene>
<accession>A0A343TL38</accession>
<dbReference type="AlphaFoldDB" id="A0A343TL38"/>
<dbReference type="PANTHER" id="PTHR37938">
    <property type="entry name" value="BLL0215 PROTEIN"/>
    <property type="match status" value="1"/>
</dbReference>
<feature type="transmembrane region" description="Helical" evidence="1">
    <location>
        <begin position="33"/>
        <end position="58"/>
    </location>
</feature>
<protein>
    <submittedName>
        <fullName evidence="3">Membrane-flanked domain protein</fullName>
    </submittedName>
</protein>
<evidence type="ECO:0000313" key="3">
    <source>
        <dbReference type="EMBL" id="AUX09810.1"/>
    </source>
</evidence>
<dbReference type="Pfam" id="PF03703">
    <property type="entry name" value="bPH_2"/>
    <property type="match status" value="1"/>
</dbReference>
<name>A0A343TL38_9EURY</name>
<dbReference type="Proteomes" id="UP000263012">
    <property type="component" value="Chromosome"/>
</dbReference>
<feature type="domain" description="YdbS-like PH" evidence="2">
    <location>
        <begin position="70"/>
        <end position="135"/>
    </location>
</feature>
<keyword evidence="1" id="KW-1133">Transmembrane helix</keyword>
<organism evidence="3 4">
    <name type="scientific">Halalkaliarchaeum desulfuricum</name>
    <dbReference type="NCBI Taxonomy" id="2055893"/>
    <lineage>
        <taxon>Archaea</taxon>
        <taxon>Methanobacteriati</taxon>
        <taxon>Methanobacteriota</taxon>
        <taxon>Stenosarchaea group</taxon>
        <taxon>Halobacteria</taxon>
        <taxon>Halobacteriales</taxon>
        <taxon>Haloferacaceae</taxon>
        <taxon>Halalkaliarchaeum</taxon>
    </lineage>
</organism>
<sequence>MAADDWRRFDEEAVLWEATPRTTRALPGMGLSVALLVGVFWLAVTVSGWALVLVPAAAAPGLFHYLRVVTTAFVLTDREITVKTGILGRSVRSVEYSRVQNVGYSQGVTGSVFGYGTVEIEIAGGRDLQLYDVYDPTEPYEIVRECATGTATEIPGSLETWEAIREEVTALRERIESQ</sequence>
<dbReference type="PANTHER" id="PTHR37938:SF1">
    <property type="entry name" value="BLL0215 PROTEIN"/>
    <property type="match status" value="1"/>
</dbReference>
<proteinExistence type="predicted"/>
<keyword evidence="4" id="KW-1185">Reference proteome</keyword>
<evidence type="ECO:0000256" key="1">
    <source>
        <dbReference type="SAM" id="Phobius"/>
    </source>
</evidence>
<reference evidence="4" key="1">
    <citation type="submission" date="2017-11" db="EMBL/GenBank/DDBJ databases">
        <title>Phenotypic and genomic properties of facultatively anaerobic sulfur-reducing natronoarchaea from hypersaline soda lakes.</title>
        <authorList>
            <person name="Sorokin D.Y."/>
            <person name="Kublanov I.V."/>
            <person name="Roman P."/>
            <person name="Sinninghe Damste J.S."/>
            <person name="Golyshin P.N."/>
            <person name="Rojo D."/>
            <person name="Ciordia S."/>
            <person name="Mena M.D.C."/>
            <person name="Ferrer M."/>
            <person name="Messina E."/>
            <person name="Smedile F."/>
            <person name="La Spada G."/>
            <person name="La Cono V."/>
            <person name="Yakimov M.M."/>
        </authorList>
    </citation>
    <scope>NUCLEOTIDE SEQUENCE [LARGE SCALE GENOMIC DNA]</scope>
    <source>
        <strain evidence="4">AArc-Sl</strain>
    </source>
</reference>
<keyword evidence="1" id="KW-0812">Transmembrane</keyword>